<reference evidence="1 2" key="1">
    <citation type="submission" date="2018-04" db="EMBL/GenBank/DDBJ databases">
        <authorList>
            <person name="Huttner S."/>
            <person name="Dainat J."/>
        </authorList>
    </citation>
    <scope>NUCLEOTIDE SEQUENCE [LARGE SCALE GENOMIC DNA]</scope>
</reference>
<protein>
    <submittedName>
        <fullName evidence="1">86c3790e-da2f-4dbb-8cc9-789682a0530b</fullName>
    </submittedName>
</protein>
<dbReference type="EMBL" id="OUUZ01000015">
    <property type="protein sequence ID" value="SPQ25574.1"/>
    <property type="molecule type" value="Genomic_DNA"/>
</dbReference>
<name>A0A446BSQ8_9PEZI</name>
<organism evidence="1 2">
    <name type="scientific">Thermothielavioides terrestris</name>
    <dbReference type="NCBI Taxonomy" id="2587410"/>
    <lineage>
        <taxon>Eukaryota</taxon>
        <taxon>Fungi</taxon>
        <taxon>Dikarya</taxon>
        <taxon>Ascomycota</taxon>
        <taxon>Pezizomycotina</taxon>
        <taxon>Sordariomycetes</taxon>
        <taxon>Sordariomycetidae</taxon>
        <taxon>Sordariales</taxon>
        <taxon>Chaetomiaceae</taxon>
        <taxon>Thermothielavioides</taxon>
    </lineage>
</organism>
<proteinExistence type="predicted"/>
<accession>A0A446BSQ8</accession>
<evidence type="ECO:0000313" key="2">
    <source>
        <dbReference type="Proteomes" id="UP000289323"/>
    </source>
</evidence>
<gene>
    <name evidence="1" type="ORF">TT172_LOCUS7993</name>
</gene>
<dbReference type="Proteomes" id="UP000289323">
    <property type="component" value="Unassembled WGS sequence"/>
</dbReference>
<dbReference type="AlphaFoldDB" id="A0A446BSQ8"/>
<evidence type="ECO:0000313" key="1">
    <source>
        <dbReference type="EMBL" id="SPQ25574.1"/>
    </source>
</evidence>
<sequence length="46" mass="4741">MASSSPSVPGRGTTVYGAKGCVVWATGAGTFYKEVFVDRPAAARSF</sequence>